<evidence type="ECO:0000313" key="2">
    <source>
        <dbReference type="Proteomes" id="UP001054945"/>
    </source>
</evidence>
<sequence>METHPERVIRIENNAQVFFHLTDLQSDVTGSKHRLFSSLISRGCRHPGLRRGEGGSEPVLGSRKLCARQTSCGSDSGKGQSTGCRNSRVKVRSNRIPDWLRYRPIWGLCVVKAMGNDNGRRKIS</sequence>
<accession>A0AAV4P797</accession>
<organism evidence="1 2">
    <name type="scientific">Caerostris extrusa</name>
    <name type="common">Bark spider</name>
    <name type="synonym">Caerostris bankana</name>
    <dbReference type="NCBI Taxonomy" id="172846"/>
    <lineage>
        <taxon>Eukaryota</taxon>
        <taxon>Metazoa</taxon>
        <taxon>Ecdysozoa</taxon>
        <taxon>Arthropoda</taxon>
        <taxon>Chelicerata</taxon>
        <taxon>Arachnida</taxon>
        <taxon>Araneae</taxon>
        <taxon>Araneomorphae</taxon>
        <taxon>Entelegynae</taxon>
        <taxon>Araneoidea</taxon>
        <taxon>Araneidae</taxon>
        <taxon>Caerostris</taxon>
    </lineage>
</organism>
<dbReference type="Proteomes" id="UP001054945">
    <property type="component" value="Unassembled WGS sequence"/>
</dbReference>
<proteinExistence type="predicted"/>
<keyword evidence="2" id="KW-1185">Reference proteome</keyword>
<evidence type="ECO:0000313" key="1">
    <source>
        <dbReference type="EMBL" id="GIX92926.1"/>
    </source>
</evidence>
<dbReference type="EMBL" id="BPLR01021721">
    <property type="protein sequence ID" value="GIX92926.1"/>
    <property type="molecule type" value="Genomic_DNA"/>
</dbReference>
<protein>
    <submittedName>
        <fullName evidence="1">Uncharacterized protein</fullName>
    </submittedName>
</protein>
<gene>
    <name evidence="1" type="ORF">CEXT_451941</name>
</gene>
<dbReference type="AlphaFoldDB" id="A0AAV4P797"/>
<comment type="caution">
    <text evidence="1">The sequence shown here is derived from an EMBL/GenBank/DDBJ whole genome shotgun (WGS) entry which is preliminary data.</text>
</comment>
<reference evidence="1 2" key="1">
    <citation type="submission" date="2021-06" db="EMBL/GenBank/DDBJ databases">
        <title>Caerostris extrusa draft genome.</title>
        <authorList>
            <person name="Kono N."/>
            <person name="Arakawa K."/>
        </authorList>
    </citation>
    <scope>NUCLEOTIDE SEQUENCE [LARGE SCALE GENOMIC DNA]</scope>
</reference>
<name>A0AAV4P797_CAEEX</name>